<dbReference type="EMBL" id="NBNE01005171">
    <property type="protein sequence ID" value="OWZ04056.1"/>
    <property type="molecule type" value="Genomic_DNA"/>
</dbReference>
<gene>
    <name evidence="2" type="ORF">PHMEG_00024112</name>
</gene>
<feature type="transmembrane region" description="Helical" evidence="1">
    <location>
        <begin position="6"/>
        <end position="24"/>
    </location>
</feature>
<keyword evidence="1" id="KW-0812">Transmembrane</keyword>
<sequence length="381" mass="43465">MEIQPPAIVVLTLLLVVVVVLPIDRRHKCFRRSRINWEEHAQLLVKEKQYQKCYKMSYTSFMALAAKLELYLSVNEKQSRGSYHDIRSKRGVSVGAFYAAIHDVIDAIVVHLGLQLHFPTTVPAQRNAAKEFQRLRSSHVIKGCVGAVDGWLCPIRVPCKDEVARVRSFFSGHYQRYGVNVQACCDHLGRFTAVTCLSAGGTGDAVAYLKWKFSSVVDKLPNGLPKISTPAHDSYNYHLSQLRIRIEIAFGLLRVFKSPLEIAFNRVPRPILAACILHNWCINRRLLEGRNYRVDEDEDLLDGLEEARVENPLSPNDGTVEPIYASRYRRLYESSDLDTDTANYNNSEWAREALVTLLESNSIMQPMHNRARRERETHADE</sequence>
<keyword evidence="1" id="KW-1133">Transmembrane helix</keyword>
<dbReference type="OrthoDB" id="122770at2759"/>
<evidence type="ECO:0000313" key="2">
    <source>
        <dbReference type="EMBL" id="OWZ04056.1"/>
    </source>
</evidence>
<keyword evidence="1" id="KW-0472">Membrane</keyword>
<dbReference type="Proteomes" id="UP000198211">
    <property type="component" value="Unassembled WGS sequence"/>
</dbReference>
<dbReference type="AlphaFoldDB" id="A0A225VEH6"/>
<protein>
    <recommendedName>
        <fullName evidence="4">DDE Tnp4 domain-containing protein</fullName>
    </recommendedName>
</protein>
<evidence type="ECO:0000313" key="3">
    <source>
        <dbReference type="Proteomes" id="UP000198211"/>
    </source>
</evidence>
<comment type="caution">
    <text evidence="2">The sequence shown here is derived from an EMBL/GenBank/DDBJ whole genome shotgun (WGS) entry which is preliminary data.</text>
</comment>
<accession>A0A225VEH6</accession>
<proteinExistence type="predicted"/>
<organism evidence="2 3">
    <name type="scientific">Phytophthora megakarya</name>
    <dbReference type="NCBI Taxonomy" id="4795"/>
    <lineage>
        <taxon>Eukaryota</taxon>
        <taxon>Sar</taxon>
        <taxon>Stramenopiles</taxon>
        <taxon>Oomycota</taxon>
        <taxon>Peronosporomycetes</taxon>
        <taxon>Peronosporales</taxon>
        <taxon>Peronosporaceae</taxon>
        <taxon>Phytophthora</taxon>
    </lineage>
</organism>
<reference evidence="3" key="1">
    <citation type="submission" date="2017-03" db="EMBL/GenBank/DDBJ databases">
        <title>Phytopthora megakarya and P. palmivora, two closely related causual agents of cacao black pod achieved similar genome size and gene model numbers by different mechanisms.</title>
        <authorList>
            <person name="Ali S."/>
            <person name="Shao J."/>
            <person name="Larry D.J."/>
            <person name="Kronmiller B."/>
            <person name="Shen D."/>
            <person name="Strem M.D."/>
            <person name="Melnick R.L."/>
            <person name="Guiltinan M.J."/>
            <person name="Tyler B.M."/>
            <person name="Meinhardt L.W."/>
            <person name="Bailey B.A."/>
        </authorList>
    </citation>
    <scope>NUCLEOTIDE SEQUENCE [LARGE SCALE GENOMIC DNA]</scope>
    <source>
        <strain evidence="3">zdho120</strain>
    </source>
</reference>
<evidence type="ECO:0000256" key="1">
    <source>
        <dbReference type="SAM" id="Phobius"/>
    </source>
</evidence>
<name>A0A225VEH6_9STRA</name>
<evidence type="ECO:0008006" key="4">
    <source>
        <dbReference type="Google" id="ProtNLM"/>
    </source>
</evidence>
<keyword evidence="3" id="KW-1185">Reference proteome</keyword>